<sequence length="443" mass="51565">MANYNQRDINHSHLLENNRISYSQSKFNIINKHYSNNNCQLDKSMDRNLDFEGGGKESVFFQEIPIPIVGESSVDQKSISTPIGYNVNSYQPYGGASGGGATFGLQDKIFVINNISGPVVKIERHNFTNTYQFILKGIAVPLITTFLITLIPIQHLANGFLENWVYSLIYIPCVTVSVSLFHIGWARSFIKGYNYHYIPLGVHVFLVALTYSLISEYYQGFPPKIYIAISIAQGFFVLPLLIYLRSPERFKKNFTISFLRFWIFVFLATCAVIVSIAFVVAIQHIPLQLLIGFIYYFLIFLFNQLLVHMTRNFTSIGTHNIICYWIETLSELCFCLMYIKINLLNFSILIAVKNIALVRYPLFLTERYWVWRCNIKEHYESLKKGKSWFESTNLFDKVFYGFIGLFFPISMERDEHKTRVVDRLFFTLLWYVKLINIIIQNIY</sequence>
<keyword evidence="3" id="KW-1185">Reference proteome</keyword>
<feature type="transmembrane region" description="Helical" evidence="1">
    <location>
        <begin position="423"/>
        <end position="442"/>
    </location>
</feature>
<dbReference type="EMBL" id="LODT01000037">
    <property type="protein sequence ID" value="KYQ90149.1"/>
    <property type="molecule type" value="Genomic_DNA"/>
</dbReference>
<feature type="transmembrane region" description="Helical" evidence="1">
    <location>
        <begin position="226"/>
        <end position="246"/>
    </location>
</feature>
<keyword evidence="1" id="KW-0812">Transmembrane</keyword>
<feature type="transmembrane region" description="Helical" evidence="1">
    <location>
        <begin position="394"/>
        <end position="411"/>
    </location>
</feature>
<keyword evidence="1" id="KW-0472">Membrane</keyword>
<evidence type="ECO:0000256" key="1">
    <source>
        <dbReference type="SAM" id="Phobius"/>
    </source>
</evidence>
<proteinExistence type="predicted"/>
<evidence type="ECO:0000313" key="3">
    <source>
        <dbReference type="Proteomes" id="UP000076078"/>
    </source>
</evidence>
<feature type="transmembrane region" description="Helical" evidence="1">
    <location>
        <begin position="133"/>
        <end position="153"/>
    </location>
</feature>
<organism evidence="2 3">
    <name type="scientific">Tieghemostelium lacteum</name>
    <name type="common">Slime mold</name>
    <name type="synonym">Dictyostelium lacteum</name>
    <dbReference type="NCBI Taxonomy" id="361077"/>
    <lineage>
        <taxon>Eukaryota</taxon>
        <taxon>Amoebozoa</taxon>
        <taxon>Evosea</taxon>
        <taxon>Eumycetozoa</taxon>
        <taxon>Dictyostelia</taxon>
        <taxon>Dictyosteliales</taxon>
        <taxon>Raperosteliaceae</taxon>
        <taxon>Tieghemostelium</taxon>
    </lineage>
</organism>
<feature type="transmembrane region" description="Helical" evidence="1">
    <location>
        <begin position="165"/>
        <end position="185"/>
    </location>
</feature>
<dbReference type="AlphaFoldDB" id="A0A151Z856"/>
<dbReference type="Proteomes" id="UP000076078">
    <property type="component" value="Unassembled WGS sequence"/>
</dbReference>
<name>A0A151Z856_TIELA</name>
<evidence type="ECO:0008006" key="4">
    <source>
        <dbReference type="Google" id="ProtNLM"/>
    </source>
</evidence>
<reference evidence="2 3" key="1">
    <citation type="submission" date="2015-12" db="EMBL/GenBank/DDBJ databases">
        <title>Dictyostelia acquired genes for synthesis and detection of signals that induce cell-type specialization by lateral gene transfer from prokaryotes.</title>
        <authorList>
            <person name="Gloeckner G."/>
            <person name="Schaap P."/>
        </authorList>
    </citation>
    <scope>NUCLEOTIDE SEQUENCE [LARGE SCALE GENOMIC DNA]</scope>
    <source>
        <strain evidence="2 3">TK</strain>
    </source>
</reference>
<protein>
    <recommendedName>
        <fullName evidence="4">Transmembrane protein</fullName>
    </recommendedName>
</protein>
<dbReference type="FunCoup" id="A0A151Z856">
    <property type="interactions" value="738"/>
</dbReference>
<dbReference type="OrthoDB" id="19011at2759"/>
<gene>
    <name evidence="2" type="ORF">DLAC_08740</name>
</gene>
<feature type="transmembrane region" description="Helical" evidence="1">
    <location>
        <begin position="288"/>
        <end position="309"/>
    </location>
</feature>
<dbReference type="InParanoid" id="A0A151Z856"/>
<keyword evidence="1" id="KW-1133">Transmembrane helix</keyword>
<comment type="caution">
    <text evidence="2">The sequence shown here is derived from an EMBL/GenBank/DDBJ whole genome shotgun (WGS) entry which is preliminary data.</text>
</comment>
<feature type="transmembrane region" description="Helical" evidence="1">
    <location>
        <begin position="197"/>
        <end position="214"/>
    </location>
</feature>
<evidence type="ECO:0000313" key="2">
    <source>
        <dbReference type="EMBL" id="KYQ90149.1"/>
    </source>
</evidence>
<feature type="transmembrane region" description="Helical" evidence="1">
    <location>
        <begin position="258"/>
        <end position="282"/>
    </location>
</feature>
<accession>A0A151Z856</accession>